<dbReference type="Proteomes" id="UP001060215">
    <property type="component" value="Chromosome 7"/>
</dbReference>
<gene>
    <name evidence="1" type="ORF">LOK49_LG07G00110</name>
</gene>
<comment type="caution">
    <text evidence="1">The sequence shown here is derived from an EMBL/GenBank/DDBJ whole genome shotgun (WGS) entry which is preliminary data.</text>
</comment>
<protein>
    <submittedName>
        <fullName evidence="1">Uncharacterized protein</fullName>
    </submittedName>
</protein>
<keyword evidence="2" id="KW-1185">Reference proteome</keyword>
<reference evidence="1 2" key="1">
    <citation type="journal article" date="2022" name="Plant J.">
        <title>Chromosome-level genome of Camellia lanceoleosa provides a valuable resource for understanding genome evolution and self-incompatibility.</title>
        <authorList>
            <person name="Gong W."/>
            <person name="Xiao S."/>
            <person name="Wang L."/>
            <person name="Liao Z."/>
            <person name="Chang Y."/>
            <person name="Mo W."/>
            <person name="Hu G."/>
            <person name="Li W."/>
            <person name="Zhao G."/>
            <person name="Zhu H."/>
            <person name="Hu X."/>
            <person name="Ji K."/>
            <person name="Xiang X."/>
            <person name="Song Q."/>
            <person name="Yuan D."/>
            <person name="Jin S."/>
            <person name="Zhang L."/>
        </authorList>
    </citation>
    <scope>NUCLEOTIDE SEQUENCE [LARGE SCALE GENOMIC DNA]</scope>
    <source>
        <strain evidence="1">SQ_2022a</strain>
    </source>
</reference>
<accession>A0ACC0H1I0</accession>
<evidence type="ECO:0000313" key="2">
    <source>
        <dbReference type="Proteomes" id="UP001060215"/>
    </source>
</evidence>
<sequence>MFKSCKHLEIVDIMHCCGIEAEAVELFLLNCRQLRQVQVEENKLSDVARSWASNKFIEVVVCLIAIQSIQVHIPVLFHGSIVNVSDLCCEIE</sequence>
<evidence type="ECO:0000313" key="1">
    <source>
        <dbReference type="EMBL" id="KAI8007308.1"/>
    </source>
</evidence>
<organism evidence="1 2">
    <name type="scientific">Camellia lanceoleosa</name>
    <dbReference type="NCBI Taxonomy" id="1840588"/>
    <lineage>
        <taxon>Eukaryota</taxon>
        <taxon>Viridiplantae</taxon>
        <taxon>Streptophyta</taxon>
        <taxon>Embryophyta</taxon>
        <taxon>Tracheophyta</taxon>
        <taxon>Spermatophyta</taxon>
        <taxon>Magnoliopsida</taxon>
        <taxon>eudicotyledons</taxon>
        <taxon>Gunneridae</taxon>
        <taxon>Pentapetalae</taxon>
        <taxon>asterids</taxon>
        <taxon>Ericales</taxon>
        <taxon>Theaceae</taxon>
        <taxon>Camellia</taxon>
    </lineage>
</organism>
<name>A0ACC0H1I0_9ERIC</name>
<proteinExistence type="predicted"/>
<dbReference type="EMBL" id="CM045764">
    <property type="protein sequence ID" value="KAI8007308.1"/>
    <property type="molecule type" value="Genomic_DNA"/>
</dbReference>